<keyword evidence="2" id="KW-1185">Reference proteome</keyword>
<evidence type="ECO:0000313" key="2">
    <source>
        <dbReference type="Proteomes" id="UP000078512"/>
    </source>
</evidence>
<dbReference type="Proteomes" id="UP000078512">
    <property type="component" value="Unassembled WGS sequence"/>
</dbReference>
<dbReference type="AlphaFoldDB" id="A0A197JTJ0"/>
<proteinExistence type="predicted"/>
<protein>
    <submittedName>
        <fullName evidence="1">Uncharacterized protein</fullName>
    </submittedName>
</protein>
<accession>A0A197JTJ0</accession>
<feature type="non-terminal residue" evidence="1">
    <location>
        <position position="107"/>
    </location>
</feature>
<sequence length="107" mass="11266">ILYGAAGAGVGSPIQGHARRGGGKFRKEHRQHCVVAVTNENLTSKLCCICFQSVKLATARRLISGSIREVRINGAVICQNPSCPLLHSGTATQNRDRNAAANIALSG</sequence>
<reference evidence="1 2" key="1">
    <citation type="submission" date="2016-05" db="EMBL/GenBank/DDBJ databases">
        <title>Genome sequencing reveals origins of a unique bacterial endosymbiosis in the earliest lineages of terrestrial Fungi.</title>
        <authorList>
            <consortium name="DOE Joint Genome Institute"/>
            <person name="Uehling J."/>
            <person name="Gryganskyi A."/>
            <person name="Hameed K."/>
            <person name="Tschaplinski T."/>
            <person name="Misztal P."/>
            <person name="Wu S."/>
            <person name="Desiro A."/>
            <person name="Vande Pol N."/>
            <person name="Du Z.-Y."/>
            <person name="Zienkiewicz A."/>
            <person name="Zienkiewicz K."/>
            <person name="Morin E."/>
            <person name="Tisserant E."/>
            <person name="Splivallo R."/>
            <person name="Hainaut M."/>
            <person name="Henrissat B."/>
            <person name="Ohm R."/>
            <person name="Kuo A."/>
            <person name="Yan J."/>
            <person name="Lipzen A."/>
            <person name="Nolan M."/>
            <person name="Labutti K."/>
            <person name="Barry K."/>
            <person name="Goldstein A."/>
            <person name="Labbe J."/>
            <person name="Schadt C."/>
            <person name="Tuskan G."/>
            <person name="Grigoriev I."/>
            <person name="Martin F."/>
            <person name="Vilgalys R."/>
            <person name="Bonito G."/>
        </authorList>
    </citation>
    <scope>NUCLEOTIDE SEQUENCE [LARGE SCALE GENOMIC DNA]</scope>
    <source>
        <strain evidence="1 2">AG-77</strain>
    </source>
</reference>
<dbReference type="EMBL" id="KV442049">
    <property type="protein sequence ID" value="OAQ28298.1"/>
    <property type="molecule type" value="Genomic_DNA"/>
</dbReference>
<gene>
    <name evidence="1" type="ORF">K457DRAFT_37747</name>
</gene>
<evidence type="ECO:0000313" key="1">
    <source>
        <dbReference type="EMBL" id="OAQ28298.1"/>
    </source>
</evidence>
<name>A0A197JTJ0_9FUNG</name>
<dbReference type="OrthoDB" id="2424936at2759"/>
<organism evidence="1 2">
    <name type="scientific">Linnemannia elongata AG-77</name>
    <dbReference type="NCBI Taxonomy" id="1314771"/>
    <lineage>
        <taxon>Eukaryota</taxon>
        <taxon>Fungi</taxon>
        <taxon>Fungi incertae sedis</taxon>
        <taxon>Mucoromycota</taxon>
        <taxon>Mortierellomycotina</taxon>
        <taxon>Mortierellomycetes</taxon>
        <taxon>Mortierellales</taxon>
        <taxon>Mortierellaceae</taxon>
        <taxon>Linnemannia</taxon>
    </lineage>
</organism>
<feature type="non-terminal residue" evidence="1">
    <location>
        <position position="1"/>
    </location>
</feature>